<evidence type="ECO:0000256" key="6">
    <source>
        <dbReference type="ARBA" id="ARBA00022989"/>
    </source>
</evidence>
<reference evidence="10" key="1">
    <citation type="journal article" date="2019" name="Int. J. Syst. Evol. Microbiol.">
        <title>The Global Catalogue of Microorganisms (GCM) 10K type strain sequencing project: providing services to taxonomists for standard genome sequencing and annotation.</title>
        <authorList>
            <consortium name="The Broad Institute Genomics Platform"/>
            <consortium name="The Broad Institute Genome Sequencing Center for Infectious Disease"/>
            <person name="Wu L."/>
            <person name="Ma J."/>
        </authorList>
    </citation>
    <scope>NUCLEOTIDE SEQUENCE [LARGE SCALE GENOMIC DNA]</scope>
    <source>
        <strain evidence="10">CCUG 61696</strain>
    </source>
</reference>
<comment type="similarity">
    <text evidence="2">Belongs to the binding-protein-dependent transport system permease family. FecCD subfamily.</text>
</comment>
<dbReference type="CDD" id="cd06550">
    <property type="entry name" value="TM_ABC_iron-siderophores_like"/>
    <property type="match status" value="2"/>
</dbReference>
<dbReference type="SUPFAM" id="SSF81345">
    <property type="entry name" value="ABC transporter involved in vitamin B12 uptake, BtuC"/>
    <property type="match status" value="2"/>
</dbReference>
<evidence type="ECO:0000313" key="9">
    <source>
        <dbReference type="EMBL" id="MFD1331984.1"/>
    </source>
</evidence>
<dbReference type="PANTHER" id="PTHR30472:SF37">
    <property type="entry name" value="FE(3+) DICITRATE TRANSPORT SYSTEM PERMEASE PROTEIN FECD-RELATED"/>
    <property type="match status" value="1"/>
</dbReference>
<keyword evidence="4" id="KW-1003">Cell membrane</keyword>
<comment type="subcellular location">
    <subcellularLocation>
        <location evidence="1">Cell membrane</location>
        <topology evidence="1">Multi-pass membrane protein</topology>
    </subcellularLocation>
</comment>
<dbReference type="InterPro" id="IPR037294">
    <property type="entry name" value="ABC_BtuC-like"/>
</dbReference>
<evidence type="ECO:0000256" key="5">
    <source>
        <dbReference type="ARBA" id="ARBA00022692"/>
    </source>
</evidence>
<evidence type="ECO:0000256" key="1">
    <source>
        <dbReference type="ARBA" id="ARBA00004651"/>
    </source>
</evidence>
<feature type="transmembrane region" description="Helical" evidence="8">
    <location>
        <begin position="69"/>
        <end position="90"/>
    </location>
</feature>
<feature type="transmembrane region" description="Helical" evidence="8">
    <location>
        <begin position="644"/>
        <end position="666"/>
    </location>
</feature>
<sequence length="675" mass="68427">MGLPVRAETDSGSWPARPSSGGLLPVMGLAALGLALLGLWGETPPSQWIMALFAPDATDPRQMAFHHALLPRIVIAPIAGAILGLAGVILQQVLRNPLADPTTLGVSAGAHSALVAATLFAPALLDFGRDAVALCGGAVALACVFAAAGGRRFSPLAVILAGLLVSLFLGAGASALVVLNHDYLTELFIWQSGSLLQSGWANSAKLAIVLMAGGAAAALMARVLSVLDIQDGGAKSLGVPLAAVQSGALFVALLLSTTVVASLGVLGFIGLAAPALARRAGARTFGERLTYASLFGAATLSLTDQIVQILPLAQEIPTGVATAVIGAALLLGMSGRTSAAAVEQQPSHRSNGHGGRRRPVVLVCVLGVALAVVLGAIFIGRDQSGWRWSSLQELSELWLWRAPRAAASFAAGSMLGMAGVLMQRLTGNPMAAPEILGISAGASIGLIVLLLVAPTVDAGSTVFAASLGAALALAGVLLSGMRSSFASQRLVLTGVSVATLCSGLTALAMASGDPRLGDMVSWMAGSTHRVTPSGAALALTLAALLLPVAALTARWLDILPLGTVVATTLGLSLGRSRLSILLVAATATASATLIAGPLTFIGLMAPHLGRLLGFRRVVPQLVATALIGGGLMLLADWIARVLIFPWQLPTGIVATLLAGPFALGLLRRAYRWSAP</sequence>
<feature type="transmembrane region" description="Helical" evidence="8">
    <location>
        <begin position="530"/>
        <end position="551"/>
    </location>
</feature>
<evidence type="ECO:0000256" key="2">
    <source>
        <dbReference type="ARBA" id="ARBA00007935"/>
    </source>
</evidence>
<feature type="transmembrane region" description="Helical" evidence="8">
    <location>
        <begin position="316"/>
        <end position="339"/>
    </location>
</feature>
<keyword evidence="5 8" id="KW-0812">Transmembrane</keyword>
<dbReference type="PANTHER" id="PTHR30472">
    <property type="entry name" value="FERRIC ENTEROBACTIN TRANSPORT SYSTEM PERMEASE PROTEIN"/>
    <property type="match status" value="1"/>
</dbReference>
<comment type="caution">
    <text evidence="9">The sequence shown here is derived from an EMBL/GenBank/DDBJ whole genome shotgun (WGS) entry which is preliminary data.</text>
</comment>
<gene>
    <name evidence="9" type="primary">fhuB</name>
    <name evidence="9" type="ORF">ACFQ4O_08225</name>
</gene>
<keyword evidence="3" id="KW-0813">Transport</keyword>
<feature type="transmembrane region" description="Helical" evidence="8">
    <location>
        <begin position="617"/>
        <end position="638"/>
    </location>
</feature>
<feature type="transmembrane region" description="Helical" evidence="8">
    <location>
        <begin position="102"/>
        <end position="125"/>
    </location>
</feature>
<dbReference type="Gene3D" id="1.10.3470.10">
    <property type="entry name" value="ABC transporter involved in vitamin B12 uptake, BtuC"/>
    <property type="match status" value="2"/>
</dbReference>
<feature type="transmembrane region" description="Helical" evidence="8">
    <location>
        <begin position="434"/>
        <end position="452"/>
    </location>
</feature>
<feature type="transmembrane region" description="Helical" evidence="8">
    <location>
        <begin position="21"/>
        <end position="40"/>
    </location>
</feature>
<organism evidence="9 10">
    <name type="scientific">Methylopila musalis</name>
    <dbReference type="NCBI Taxonomy" id="1134781"/>
    <lineage>
        <taxon>Bacteria</taxon>
        <taxon>Pseudomonadati</taxon>
        <taxon>Pseudomonadota</taxon>
        <taxon>Alphaproteobacteria</taxon>
        <taxon>Hyphomicrobiales</taxon>
        <taxon>Methylopilaceae</taxon>
        <taxon>Methylopila</taxon>
    </lineage>
</organism>
<keyword evidence="7 8" id="KW-0472">Membrane</keyword>
<feature type="transmembrane region" description="Helical" evidence="8">
    <location>
        <begin position="156"/>
        <end position="179"/>
    </location>
</feature>
<accession>A0ABW3Z733</accession>
<feature type="transmembrane region" description="Helical" evidence="8">
    <location>
        <begin position="360"/>
        <end position="380"/>
    </location>
</feature>
<feature type="transmembrane region" description="Helical" evidence="8">
    <location>
        <begin position="131"/>
        <end position="149"/>
    </location>
</feature>
<feature type="transmembrane region" description="Helical" evidence="8">
    <location>
        <begin position="490"/>
        <end position="510"/>
    </location>
</feature>
<dbReference type="RefSeq" id="WP_378775217.1">
    <property type="nucleotide sequence ID" value="NZ_JBHTMX010000053.1"/>
</dbReference>
<dbReference type="NCBIfam" id="NF007866">
    <property type="entry name" value="PRK10577.1-2"/>
    <property type="match status" value="1"/>
</dbReference>
<proteinExistence type="inferred from homology"/>
<keyword evidence="10" id="KW-1185">Reference proteome</keyword>
<protein>
    <submittedName>
        <fullName evidence="9">Fe(3+)-hydroxamate ABC transporter permease FhuB</fullName>
    </submittedName>
</protein>
<evidence type="ECO:0000256" key="3">
    <source>
        <dbReference type="ARBA" id="ARBA00022448"/>
    </source>
</evidence>
<keyword evidence="6 8" id="KW-1133">Transmembrane helix</keyword>
<feature type="transmembrane region" description="Helical" evidence="8">
    <location>
        <begin position="580"/>
        <end position="605"/>
    </location>
</feature>
<evidence type="ECO:0000256" key="7">
    <source>
        <dbReference type="ARBA" id="ARBA00023136"/>
    </source>
</evidence>
<feature type="transmembrane region" description="Helical" evidence="8">
    <location>
        <begin position="199"/>
        <end position="224"/>
    </location>
</feature>
<dbReference type="Proteomes" id="UP001597171">
    <property type="component" value="Unassembled WGS sequence"/>
</dbReference>
<name>A0ABW3Z733_9HYPH</name>
<feature type="transmembrane region" description="Helical" evidence="8">
    <location>
        <begin position="458"/>
        <end position="478"/>
    </location>
</feature>
<evidence type="ECO:0000256" key="4">
    <source>
        <dbReference type="ARBA" id="ARBA00022475"/>
    </source>
</evidence>
<dbReference type="EMBL" id="JBHTMX010000053">
    <property type="protein sequence ID" value="MFD1331984.1"/>
    <property type="molecule type" value="Genomic_DNA"/>
</dbReference>
<evidence type="ECO:0000313" key="10">
    <source>
        <dbReference type="Proteomes" id="UP001597171"/>
    </source>
</evidence>
<dbReference type="InterPro" id="IPR000522">
    <property type="entry name" value="ABC_transptr_permease_BtuC"/>
</dbReference>
<dbReference type="Pfam" id="PF01032">
    <property type="entry name" value="FecCD"/>
    <property type="match status" value="2"/>
</dbReference>
<evidence type="ECO:0000256" key="8">
    <source>
        <dbReference type="SAM" id="Phobius"/>
    </source>
</evidence>